<evidence type="ECO:0000256" key="5">
    <source>
        <dbReference type="ARBA" id="ARBA00023146"/>
    </source>
</evidence>
<dbReference type="GO" id="GO:0004812">
    <property type="term" value="F:aminoacyl-tRNA ligase activity"/>
    <property type="evidence" value="ECO:0007669"/>
    <property type="project" value="UniProtKB-KW"/>
</dbReference>
<dbReference type="GO" id="GO:0005524">
    <property type="term" value="F:ATP binding"/>
    <property type="evidence" value="ECO:0007669"/>
    <property type="project" value="UniProtKB-KW"/>
</dbReference>
<dbReference type="EMBL" id="DMAI01000286">
    <property type="protein sequence ID" value="HAE49220.1"/>
    <property type="molecule type" value="Genomic_DNA"/>
</dbReference>
<sequence>KDVLYCDAPDSIRRRATRTVMDLLFDRLTVWSAPILVFTAEEAWLARFPEGQVPEGESVHRRGFPDTE</sequence>
<dbReference type="InterPro" id="IPR009080">
    <property type="entry name" value="tRNAsynth_Ia_anticodon-bd"/>
</dbReference>
<dbReference type="Proteomes" id="UP000257706">
    <property type="component" value="Unassembled WGS sequence"/>
</dbReference>
<feature type="domain" description="Methionyl/Valyl/Leucyl/Isoleucyl-tRNA synthetase anticodon-binding" evidence="6">
    <location>
        <begin position="1"/>
        <end position="66"/>
    </location>
</feature>
<proteinExistence type="predicted"/>
<feature type="non-terminal residue" evidence="7">
    <location>
        <position position="68"/>
    </location>
</feature>
<keyword evidence="3" id="KW-0067">ATP-binding</keyword>
<gene>
    <name evidence="7" type="ORF">DCK97_17525</name>
</gene>
<reference evidence="7 8" key="1">
    <citation type="journal article" date="2018" name="Nat. Biotechnol.">
        <title>A standardized bacterial taxonomy based on genome phylogeny substantially revises the tree of life.</title>
        <authorList>
            <person name="Parks D.H."/>
            <person name="Chuvochina M."/>
            <person name="Waite D.W."/>
            <person name="Rinke C."/>
            <person name="Skarshewski A."/>
            <person name="Chaumeil P.A."/>
            <person name="Hugenholtz P."/>
        </authorList>
    </citation>
    <scope>NUCLEOTIDE SEQUENCE [LARGE SCALE GENOMIC DNA]</scope>
    <source>
        <strain evidence="7">UBA8739</strain>
    </source>
</reference>
<comment type="caution">
    <text evidence="7">The sequence shown here is derived from an EMBL/GenBank/DDBJ whole genome shotgun (WGS) entry which is preliminary data.</text>
</comment>
<evidence type="ECO:0000256" key="1">
    <source>
        <dbReference type="ARBA" id="ARBA00022598"/>
    </source>
</evidence>
<dbReference type="GO" id="GO:0006418">
    <property type="term" value="P:tRNA aminoacylation for protein translation"/>
    <property type="evidence" value="ECO:0007669"/>
    <property type="project" value="InterPro"/>
</dbReference>
<dbReference type="InterPro" id="IPR013155">
    <property type="entry name" value="M/V/L/I-tRNA-synth_anticd-bd"/>
</dbReference>
<dbReference type="AlphaFoldDB" id="A0A3B9IN74"/>
<name>A0A3B9IN74_9PROT</name>
<evidence type="ECO:0000259" key="6">
    <source>
        <dbReference type="Pfam" id="PF08264"/>
    </source>
</evidence>
<evidence type="ECO:0000313" key="8">
    <source>
        <dbReference type="Proteomes" id="UP000257706"/>
    </source>
</evidence>
<dbReference type="SUPFAM" id="SSF47323">
    <property type="entry name" value="Anticodon-binding domain of a subclass of class I aminoacyl-tRNA synthetases"/>
    <property type="match status" value="1"/>
</dbReference>
<evidence type="ECO:0000256" key="2">
    <source>
        <dbReference type="ARBA" id="ARBA00022741"/>
    </source>
</evidence>
<keyword evidence="4" id="KW-0648">Protein biosynthesis</keyword>
<protein>
    <recommendedName>
        <fullName evidence="6">Methionyl/Valyl/Leucyl/Isoleucyl-tRNA synthetase anticodon-binding domain-containing protein</fullName>
    </recommendedName>
</protein>
<dbReference type="Gene3D" id="1.10.730.20">
    <property type="match status" value="1"/>
</dbReference>
<evidence type="ECO:0000313" key="7">
    <source>
        <dbReference type="EMBL" id="HAE49220.1"/>
    </source>
</evidence>
<keyword evidence="5" id="KW-0030">Aminoacyl-tRNA synthetase</keyword>
<accession>A0A3B9IN74</accession>
<feature type="non-terminal residue" evidence="7">
    <location>
        <position position="1"/>
    </location>
</feature>
<dbReference type="Pfam" id="PF08264">
    <property type="entry name" value="Anticodon_1"/>
    <property type="match status" value="1"/>
</dbReference>
<evidence type="ECO:0000256" key="3">
    <source>
        <dbReference type="ARBA" id="ARBA00022840"/>
    </source>
</evidence>
<keyword evidence="2" id="KW-0547">Nucleotide-binding</keyword>
<evidence type="ECO:0000256" key="4">
    <source>
        <dbReference type="ARBA" id="ARBA00022917"/>
    </source>
</evidence>
<organism evidence="7 8">
    <name type="scientific">Tistrella mobilis</name>
    <dbReference type="NCBI Taxonomy" id="171437"/>
    <lineage>
        <taxon>Bacteria</taxon>
        <taxon>Pseudomonadati</taxon>
        <taxon>Pseudomonadota</taxon>
        <taxon>Alphaproteobacteria</taxon>
        <taxon>Geminicoccales</taxon>
        <taxon>Geminicoccaceae</taxon>
        <taxon>Tistrella</taxon>
    </lineage>
</organism>
<keyword evidence="1" id="KW-0436">Ligase</keyword>